<comment type="caution">
    <text evidence="1">The sequence shown here is derived from an EMBL/GenBank/DDBJ whole genome shotgun (WGS) entry which is preliminary data.</text>
</comment>
<keyword evidence="2" id="KW-1185">Reference proteome</keyword>
<organism evidence="1 2">
    <name type="scientific">Filimonas zeae</name>
    <dbReference type="NCBI Taxonomy" id="1737353"/>
    <lineage>
        <taxon>Bacteria</taxon>
        <taxon>Pseudomonadati</taxon>
        <taxon>Bacteroidota</taxon>
        <taxon>Chitinophagia</taxon>
        <taxon>Chitinophagales</taxon>
        <taxon>Chitinophagaceae</taxon>
        <taxon>Filimonas</taxon>
    </lineage>
</organism>
<evidence type="ECO:0000313" key="2">
    <source>
        <dbReference type="Proteomes" id="UP000627292"/>
    </source>
</evidence>
<gene>
    <name evidence="1" type="ORF">GCM10011379_16820</name>
</gene>
<reference evidence="1" key="2">
    <citation type="submission" date="2020-09" db="EMBL/GenBank/DDBJ databases">
        <authorList>
            <person name="Sun Q."/>
            <person name="Zhou Y."/>
        </authorList>
    </citation>
    <scope>NUCLEOTIDE SEQUENCE</scope>
    <source>
        <strain evidence="1">CGMCC 1.15290</strain>
    </source>
</reference>
<dbReference type="EMBL" id="BMIB01000002">
    <property type="protein sequence ID" value="GGH64593.1"/>
    <property type="molecule type" value="Genomic_DNA"/>
</dbReference>
<accession>A0A917MUA6</accession>
<evidence type="ECO:0000313" key="1">
    <source>
        <dbReference type="EMBL" id="GGH64593.1"/>
    </source>
</evidence>
<reference evidence="1" key="1">
    <citation type="journal article" date="2014" name="Int. J. Syst. Evol. Microbiol.">
        <title>Complete genome sequence of Corynebacterium casei LMG S-19264T (=DSM 44701T), isolated from a smear-ripened cheese.</title>
        <authorList>
            <consortium name="US DOE Joint Genome Institute (JGI-PGF)"/>
            <person name="Walter F."/>
            <person name="Albersmeier A."/>
            <person name="Kalinowski J."/>
            <person name="Ruckert C."/>
        </authorList>
    </citation>
    <scope>NUCLEOTIDE SEQUENCE</scope>
    <source>
        <strain evidence="1">CGMCC 1.15290</strain>
    </source>
</reference>
<dbReference type="RefSeq" id="WP_188951586.1">
    <property type="nucleotide sequence ID" value="NZ_BMIB01000002.1"/>
</dbReference>
<sequence>MTLCKEIYRDDYSSTRKEIFYNEQKKIIGILESYTTEAGESGYLSVYEYNGENHRIIRYQANTDTYKTFIQKGHAILKTNGWHAIKQAAHIHGFTYQHGMLVAEHSNDIEYNTKTSIHYEYNNGLKQSETRTTSDGVTLRSEFGYRQNLLQSITHLRDNQFQEQIINVYGNGDVLLEKQKFLKHEHTQYLAHQENYFYNSHNELQKTEFRGRYDGRMCLHKTEENRWQGKALTKETALISNIDWVLGYYNMAAAYDMLRKEQADWAIAVFDKQYPEKTGFDVKTKTIEMYDKQHQLVSVESFDPYQNVVMAKATYRNEYNEAGQLEFVISYRVEDSKAEETGIRKFYYCE</sequence>
<dbReference type="AlphaFoldDB" id="A0A917MUA6"/>
<name>A0A917MUA6_9BACT</name>
<proteinExistence type="predicted"/>
<dbReference type="Proteomes" id="UP000627292">
    <property type="component" value="Unassembled WGS sequence"/>
</dbReference>
<protein>
    <submittedName>
        <fullName evidence="1">Uncharacterized protein</fullName>
    </submittedName>
</protein>